<feature type="compositionally biased region" description="Polar residues" evidence="1">
    <location>
        <begin position="64"/>
        <end position="79"/>
    </location>
</feature>
<name>A0ABQ3Z0R2_9ACTN</name>
<dbReference type="InterPro" id="IPR042261">
    <property type="entry name" value="Lsr2-like_dimerization"/>
</dbReference>
<dbReference type="EMBL" id="BOML01000038">
    <property type="protein sequence ID" value="GIE03417.1"/>
    <property type="molecule type" value="Genomic_DNA"/>
</dbReference>
<feature type="domain" description="Lsr2 dimerization" evidence="2">
    <location>
        <begin position="1"/>
        <end position="58"/>
    </location>
</feature>
<dbReference type="Pfam" id="PF11774">
    <property type="entry name" value="Lsr2"/>
    <property type="match status" value="1"/>
</dbReference>
<keyword evidence="4" id="KW-1185">Reference proteome</keyword>
<dbReference type="Gene3D" id="3.30.60.230">
    <property type="entry name" value="Lsr2, dimerization domain"/>
    <property type="match status" value="1"/>
</dbReference>
<feature type="region of interest" description="Disordered" evidence="1">
    <location>
        <begin position="55"/>
        <end position="79"/>
    </location>
</feature>
<evidence type="ECO:0000313" key="4">
    <source>
        <dbReference type="Proteomes" id="UP000637628"/>
    </source>
</evidence>
<accession>A0ABQ3Z0R2</accession>
<proteinExistence type="predicted"/>
<evidence type="ECO:0000259" key="2">
    <source>
        <dbReference type="Pfam" id="PF11774"/>
    </source>
</evidence>
<evidence type="ECO:0000313" key="3">
    <source>
        <dbReference type="EMBL" id="GIE03417.1"/>
    </source>
</evidence>
<gene>
    <name evidence="3" type="ORF">Adu01nite_47670</name>
</gene>
<comment type="caution">
    <text evidence="3">The sequence shown here is derived from an EMBL/GenBank/DDBJ whole genome shotgun (WGS) entry which is preliminary data.</text>
</comment>
<dbReference type="InterPro" id="IPR024412">
    <property type="entry name" value="Lsr2_dim_dom"/>
</dbReference>
<evidence type="ECO:0000256" key="1">
    <source>
        <dbReference type="SAM" id="MobiDB-lite"/>
    </source>
</evidence>
<organism evidence="3 4">
    <name type="scientific">Paractinoplanes durhamensis</name>
    <dbReference type="NCBI Taxonomy" id="113563"/>
    <lineage>
        <taxon>Bacteria</taxon>
        <taxon>Bacillati</taxon>
        <taxon>Actinomycetota</taxon>
        <taxon>Actinomycetes</taxon>
        <taxon>Micromonosporales</taxon>
        <taxon>Micromonosporaceae</taxon>
        <taxon>Paractinoplanes</taxon>
    </lineage>
</organism>
<feature type="region of interest" description="Disordered" evidence="1">
    <location>
        <begin position="92"/>
        <end position="116"/>
    </location>
</feature>
<reference evidence="3 4" key="1">
    <citation type="submission" date="2021-01" db="EMBL/GenBank/DDBJ databases">
        <title>Whole genome shotgun sequence of Actinoplanes durhamensis NBRC 14914.</title>
        <authorList>
            <person name="Komaki H."/>
            <person name="Tamura T."/>
        </authorList>
    </citation>
    <scope>NUCLEOTIDE SEQUENCE [LARGE SCALE GENOMIC DNA]</scope>
    <source>
        <strain evidence="3 4">NBRC 14914</strain>
    </source>
</reference>
<dbReference type="RefSeq" id="WP_203729292.1">
    <property type="nucleotide sequence ID" value="NZ_BAAATX010000006.1"/>
</dbReference>
<sequence length="116" mass="13016">MAIRIQRTVVDDIDGTDSKVATYRFALEGIEYEIDLSDPNIDELRAVLRPYTTAGRRLPKTRTKTGSAARTAPGTKSSPVRQWWYAHQGERDLPPFNPRGSIPHQVIAAKRDADQP</sequence>
<protein>
    <submittedName>
        <fullName evidence="3">Lsr2 family protein</fullName>
    </submittedName>
</protein>
<dbReference type="Proteomes" id="UP000637628">
    <property type="component" value="Unassembled WGS sequence"/>
</dbReference>